<dbReference type="CDD" id="cd18773">
    <property type="entry name" value="PDC1_HK_sensor"/>
    <property type="match status" value="1"/>
</dbReference>
<name>A0ABS6IJC3_9HYPH</name>
<evidence type="ECO:0000256" key="1">
    <source>
        <dbReference type="SAM" id="Phobius"/>
    </source>
</evidence>
<dbReference type="RefSeq" id="WP_216958760.1">
    <property type="nucleotide sequence ID" value="NZ_JAHOPB010000001.1"/>
</dbReference>
<accession>A0ABS6IJC3</accession>
<keyword evidence="1" id="KW-0472">Membrane</keyword>
<organism evidence="3 4">
    <name type="scientific">Reyranella humidisoli</name>
    <dbReference type="NCBI Taxonomy" id="2849149"/>
    <lineage>
        <taxon>Bacteria</taxon>
        <taxon>Pseudomonadati</taxon>
        <taxon>Pseudomonadota</taxon>
        <taxon>Alphaproteobacteria</taxon>
        <taxon>Hyphomicrobiales</taxon>
        <taxon>Reyranellaceae</taxon>
        <taxon>Reyranella</taxon>
    </lineage>
</organism>
<proteinExistence type="predicted"/>
<evidence type="ECO:0000313" key="4">
    <source>
        <dbReference type="Proteomes" id="UP000727907"/>
    </source>
</evidence>
<keyword evidence="4" id="KW-1185">Reference proteome</keyword>
<keyword evidence="1" id="KW-0812">Transmembrane</keyword>
<dbReference type="PROSITE" id="PS50125">
    <property type="entry name" value="GUANYLATE_CYCLASE_2"/>
    <property type="match status" value="1"/>
</dbReference>
<dbReference type="Proteomes" id="UP000727907">
    <property type="component" value="Unassembled WGS sequence"/>
</dbReference>
<dbReference type="CDD" id="cd07302">
    <property type="entry name" value="CHD"/>
    <property type="match status" value="1"/>
</dbReference>
<reference evidence="3 4" key="1">
    <citation type="submission" date="2021-06" db="EMBL/GenBank/DDBJ databases">
        <authorList>
            <person name="Lee D.H."/>
        </authorList>
    </citation>
    <scope>NUCLEOTIDE SEQUENCE [LARGE SCALE GENOMIC DNA]</scope>
    <source>
        <strain evidence="3 4">MMS21-HV4-11</strain>
    </source>
</reference>
<dbReference type="InterPro" id="IPR050697">
    <property type="entry name" value="Adenylyl/Guanylyl_Cyclase_3/4"/>
</dbReference>
<dbReference type="Pfam" id="PF00211">
    <property type="entry name" value="Guanylate_cyc"/>
    <property type="match status" value="1"/>
</dbReference>
<protein>
    <recommendedName>
        <fullName evidence="2">Guanylate cyclase domain-containing protein</fullName>
    </recommendedName>
</protein>
<evidence type="ECO:0000313" key="3">
    <source>
        <dbReference type="EMBL" id="MBU8873994.1"/>
    </source>
</evidence>
<gene>
    <name evidence="3" type="ORF">KQ910_09475</name>
</gene>
<dbReference type="SMART" id="SM00044">
    <property type="entry name" value="CYCc"/>
    <property type="match status" value="1"/>
</dbReference>
<sequence length="617" mass="67556">MSPSETPPPVAAAAALRRRWRLPLVAALALAFVSLALISGIAYIVVLAGATGTADRLLVDRAARVVDAQVALVRSRLDPVGEQLELIAALAAGGRIDIESPVAVREMLAVMMRQVPAVSAIGFATLDLQLHRALREPDGTIERETISLVTQPQGMERFRQLQTAQQTFWGALFWSETIKQPVVNVRTPVRRIDNAFIGGLIATVAVGDLSYLIGNPSRGGDGRYFILVGRDQVLAARRLIDPRGLGLSEQRPLPTIKEVDDPVLAKIWDPPVRSPQIDRALGSLGHVVEEGGRRWVFVYRELRLFGPEPWLVGQYFPIEDATGDLNRLTNGAIVGGITLAIAALLALFMGLSMARSIRTLTSAAESIEHLKFDQPFHRRSRLREIDDAGHSLDKARGALKWFGAYVPHRLVFRLMELGEDAVASRRRTVTVMFTDIVGFTPQAEDLPEQETADMLNHHFALLGACIENDQGVIDKYIGDCVMAVWGGLSKMDDHADRAVHAALEMGRVLQEDNRQRAASGKAPVRLRIGIHSGPVVVGNIGAPGRVNYTVVGDTVNVAQRFEQLGKEFMRDDEDVIVLASGDTIAAMNHPEVLGVLPTPELRHVKGRDEPEQVYRLM</sequence>
<dbReference type="InterPro" id="IPR001054">
    <property type="entry name" value="A/G_cyclase"/>
</dbReference>
<comment type="caution">
    <text evidence="3">The sequence shown here is derived from an EMBL/GenBank/DDBJ whole genome shotgun (WGS) entry which is preliminary data.</text>
</comment>
<feature type="transmembrane region" description="Helical" evidence="1">
    <location>
        <begin position="332"/>
        <end position="351"/>
    </location>
</feature>
<evidence type="ECO:0000259" key="2">
    <source>
        <dbReference type="PROSITE" id="PS50125"/>
    </source>
</evidence>
<dbReference type="PANTHER" id="PTHR43081:SF1">
    <property type="entry name" value="ADENYLATE CYCLASE, TERMINAL-DIFFERENTIATION SPECIFIC"/>
    <property type="match status" value="1"/>
</dbReference>
<dbReference type="PANTHER" id="PTHR43081">
    <property type="entry name" value="ADENYLATE CYCLASE, TERMINAL-DIFFERENTIATION SPECIFIC-RELATED"/>
    <property type="match status" value="1"/>
</dbReference>
<feature type="domain" description="Guanylate cyclase" evidence="2">
    <location>
        <begin position="430"/>
        <end position="562"/>
    </location>
</feature>
<feature type="transmembrane region" description="Helical" evidence="1">
    <location>
        <begin position="20"/>
        <end position="46"/>
    </location>
</feature>
<dbReference type="EMBL" id="JAHOPB010000001">
    <property type="protein sequence ID" value="MBU8873994.1"/>
    <property type="molecule type" value="Genomic_DNA"/>
</dbReference>
<keyword evidence="1" id="KW-1133">Transmembrane helix</keyword>